<feature type="domain" description="BPL/LPL catalytic" evidence="9">
    <location>
        <begin position="26"/>
        <end position="212"/>
    </location>
</feature>
<dbReference type="FunFam" id="3.30.930.10:FF:000072">
    <property type="entry name" value="Lipoate--protein ligase"/>
    <property type="match status" value="1"/>
</dbReference>
<keyword evidence="5" id="KW-0547">Nucleotide-binding</keyword>
<sequence length="328" mass="38398">MINIINTSNNPYFNLALEEYFLKYKEIDDDLLILWQNEPVIVIGKNQNAYEELNLEYIKNNNIKVVRRLSGGGAVYHDLGNLNFTIIEKDSVSHRNDFKFFTEPVVKCLKYLGVESAEFSGRNDILIEGKKFSGNAQYFYKNKLLHHGTLLFSSDLMVLSNALNVKKEKFESKGIKSVRSRVTNISDYVNISLLQFKELLIRKIFEEKNEEVKNYELTKDDYEKINELVKKKYETFEWNFGQSPHFNYKKELKCDAGFVCLNMNVEEGVIKKVKISGDFFEKEPVEGLEKQFVGIKYDLKIIENIIDGINVQEFILKLQNEDLKYLFY</sequence>
<evidence type="ECO:0000256" key="7">
    <source>
        <dbReference type="ARBA" id="ARBA00048037"/>
    </source>
</evidence>
<dbReference type="Proteomes" id="UP000190105">
    <property type="component" value="Unassembled WGS sequence"/>
</dbReference>
<dbReference type="Gene3D" id="3.30.930.10">
    <property type="entry name" value="Bira Bifunctional Protein, Domain 2"/>
    <property type="match status" value="1"/>
</dbReference>
<accession>A0A1T4YAM3</accession>
<dbReference type="PROSITE" id="PS51733">
    <property type="entry name" value="BPL_LPL_CATALYTIC"/>
    <property type="match status" value="1"/>
</dbReference>
<dbReference type="SUPFAM" id="SSF55681">
    <property type="entry name" value="Class II aaRS and biotin synthetases"/>
    <property type="match status" value="1"/>
</dbReference>
<name>A0A1T4YAM3_9CLOT</name>
<dbReference type="InterPro" id="IPR004143">
    <property type="entry name" value="BPL_LPL_catalytic"/>
</dbReference>
<evidence type="ECO:0000256" key="8">
    <source>
        <dbReference type="SAM" id="Coils"/>
    </source>
</evidence>
<evidence type="ECO:0000256" key="3">
    <source>
        <dbReference type="ARBA" id="ARBA00012367"/>
    </source>
</evidence>
<dbReference type="PANTHER" id="PTHR12561:SF3">
    <property type="entry name" value="LIPOYLTRANSFERASE 1, MITOCHONDRIAL"/>
    <property type="match status" value="1"/>
</dbReference>
<keyword evidence="6" id="KW-0067">ATP-binding</keyword>
<dbReference type="Pfam" id="PF21948">
    <property type="entry name" value="LplA-B_cat"/>
    <property type="match status" value="1"/>
</dbReference>
<gene>
    <name evidence="10" type="ORF">SAMN05443428_1325</name>
</gene>
<evidence type="ECO:0000256" key="5">
    <source>
        <dbReference type="ARBA" id="ARBA00022741"/>
    </source>
</evidence>
<dbReference type="CDD" id="cd16443">
    <property type="entry name" value="LplA"/>
    <property type="match status" value="1"/>
</dbReference>
<proteinExistence type="predicted"/>
<dbReference type="InterPro" id="IPR019491">
    <property type="entry name" value="Lipoate_protein_ligase_C"/>
</dbReference>
<keyword evidence="11" id="KW-1185">Reference proteome</keyword>
<evidence type="ECO:0000313" key="10">
    <source>
        <dbReference type="EMBL" id="SKA98857.1"/>
    </source>
</evidence>
<organism evidence="10 11">
    <name type="scientific">Caloramator quimbayensis</name>
    <dbReference type="NCBI Taxonomy" id="1147123"/>
    <lineage>
        <taxon>Bacteria</taxon>
        <taxon>Bacillati</taxon>
        <taxon>Bacillota</taxon>
        <taxon>Clostridia</taxon>
        <taxon>Eubacteriales</taxon>
        <taxon>Clostridiaceae</taxon>
        <taxon>Caloramator</taxon>
    </lineage>
</organism>
<dbReference type="PANTHER" id="PTHR12561">
    <property type="entry name" value="LIPOATE-PROTEIN LIGASE"/>
    <property type="match status" value="1"/>
</dbReference>
<dbReference type="GO" id="GO:0009249">
    <property type="term" value="P:protein lipoylation"/>
    <property type="evidence" value="ECO:0007669"/>
    <property type="project" value="InterPro"/>
</dbReference>
<comment type="catalytic activity">
    <reaction evidence="7">
        <text>L-lysyl-[lipoyl-carrier protein] + (R)-lipoate + ATP = N(6)-[(R)-lipoyl]-L-lysyl-[lipoyl-carrier protein] + AMP + diphosphate + H(+)</text>
        <dbReference type="Rhea" id="RHEA:49288"/>
        <dbReference type="Rhea" id="RHEA-COMP:10500"/>
        <dbReference type="Rhea" id="RHEA-COMP:10502"/>
        <dbReference type="ChEBI" id="CHEBI:15378"/>
        <dbReference type="ChEBI" id="CHEBI:29969"/>
        <dbReference type="ChEBI" id="CHEBI:30616"/>
        <dbReference type="ChEBI" id="CHEBI:33019"/>
        <dbReference type="ChEBI" id="CHEBI:83088"/>
        <dbReference type="ChEBI" id="CHEBI:83099"/>
        <dbReference type="ChEBI" id="CHEBI:456215"/>
        <dbReference type="EC" id="6.3.1.20"/>
    </reaction>
</comment>
<dbReference type="EC" id="6.3.1.20" evidence="3"/>
<evidence type="ECO:0000256" key="4">
    <source>
        <dbReference type="ARBA" id="ARBA00022598"/>
    </source>
</evidence>
<dbReference type="Pfam" id="PF10437">
    <property type="entry name" value="Lip_prot_lig_C"/>
    <property type="match status" value="1"/>
</dbReference>
<evidence type="ECO:0000259" key="9">
    <source>
        <dbReference type="PROSITE" id="PS51733"/>
    </source>
</evidence>
<protein>
    <recommendedName>
        <fullName evidence="3">lipoate--protein ligase</fullName>
        <ecNumber evidence="3">6.3.1.20</ecNumber>
    </recommendedName>
</protein>
<comment type="pathway">
    <text evidence="1">Protein modification; protein lipoylation via exogenous pathway; protein N(6)-(lipoyl)lysine from lipoate: step 2/2.</text>
</comment>
<dbReference type="UniPathway" id="UPA00537">
    <property type="reaction ID" value="UER00594"/>
</dbReference>
<dbReference type="GO" id="GO:0005737">
    <property type="term" value="C:cytoplasm"/>
    <property type="evidence" value="ECO:0007669"/>
    <property type="project" value="TreeGrafter"/>
</dbReference>
<dbReference type="STRING" id="1147123.SAMN05443428_1325"/>
<dbReference type="GO" id="GO:0016979">
    <property type="term" value="F:lipoate-protein ligase activity"/>
    <property type="evidence" value="ECO:0007669"/>
    <property type="project" value="UniProtKB-EC"/>
</dbReference>
<dbReference type="InterPro" id="IPR004562">
    <property type="entry name" value="LipoylTrfase_LipoateP_Ligase"/>
</dbReference>
<evidence type="ECO:0000256" key="1">
    <source>
        <dbReference type="ARBA" id="ARBA00005085"/>
    </source>
</evidence>
<dbReference type="SUPFAM" id="SSF82649">
    <property type="entry name" value="SufE/NifU"/>
    <property type="match status" value="1"/>
</dbReference>
<dbReference type="NCBIfam" id="TIGR00545">
    <property type="entry name" value="lipoyltrans"/>
    <property type="match status" value="1"/>
</dbReference>
<dbReference type="EMBL" id="FUYH01000032">
    <property type="protein sequence ID" value="SKA98857.1"/>
    <property type="molecule type" value="Genomic_DNA"/>
</dbReference>
<dbReference type="GO" id="GO:0017118">
    <property type="term" value="F:lipoyltransferase activity"/>
    <property type="evidence" value="ECO:0007669"/>
    <property type="project" value="TreeGrafter"/>
</dbReference>
<dbReference type="AlphaFoldDB" id="A0A1T4YAM3"/>
<dbReference type="OrthoDB" id="9788148at2"/>
<evidence type="ECO:0000256" key="2">
    <source>
        <dbReference type="ARBA" id="ARBA00005124"/>
    </source>
</evidence>
<reference evidence="11" key="1">
    <citation type="submission" date="2017-02" db="EMBL/GenBank/DDBJ databases">
        <authorList>
            <person name="Varghese N."/>
            <person name="Submissions S."/>
        </authorList>
    </citation>
    <scope>NUCLEOTIDE SEQUENCE [LARGE SCALE GENOMIC DNA]</scope>
    <source>
        <strain evidence="11">USBA 833</strain>
    </source>
</reference>
<keyword evidence="8" id="KW-0175">Coiled coil</keyword>
<evidence type="ECO:0000313" key="11">
    <source>
        <dbReference type="Proteomes" id="UP000190105"/>
    </source>
</evidence>
<dbReference type="RefSeq" id="WP_078697617.1">
    <property type="nucleotide sequence ID" value="NZ_FUYH01000032.1"/>
</dbReference>
<dbReference type="InterPro" id="IPR045864">
    <property type="entry name" value="aa-tRNA-synth_II/BPL/LPL"/>
</dbReference>
<comment type="pathway">
    <text evidence="2">Protein modification; protein lipoylation via exogenous pathway; protein N(6)-(lipoyl)lysine from lipoate: step 1/2.</text>
</comment>
<evidence type="ECO:0000256" key="6">
    <source>
        <dbReference type="ARBA" id="ARBA00022840"/>
    </source>
</evidence>
<dbReference type="Gene3D" id="3.30.390.50">
    <property type="entry name" value="CO dehydrogenase flavoprotein, C-terminal domain"/>
    <property type="match status" value="1"/>
</dbReference>
<keyword evidence="4 10" id="KW-0436">Ligase</keyword>
<feature type="coiled-coil region" evidence="8">
    <location>
        <begin position="205"/>
        <end position="232"/>
    </location>
</feature>
<dbReference type="GO" id="GO:0005524">
    <property type="term" value="F:ATP binding"/>
    <property type="evidence" value="ECO:0007669"/>
    <property type="project" value="UniProtKB-KW"/>
</dbReference>